<dbReference type="FunFam" id="3.30.810.10:FF:000001">
    <property type="entry name" value="1-phosphatidylinositol 3-phosphate 5-kinase FAB1"/>
    <property type="match status" value="1"/>
</dbReference>
<evidence type="ECO:0000256" key="5">
    <source>
        <dbReference type="ARBA" id="ARBA00022840"/>
    </source>
</evidence>
<dbReference type="InterPro" id="IPR044769">
    <property type="entry name" value="PIKfyve_PIPKc"/>
</dbReference>
<keyword evidence="2 6" id="KW-0808">Transferase</keyword>
<dbReference type="InterPro" id="IPR002498">
    <property type="entry name" value="PInositol-4-P-4/5-kinase_core"/>
</dbReference>
<organism evidence="9 10">
    <name type="scientific">Mycena venus</name>
    <dbReference type="NCBI Taxonomy" id="2733690"/>
    <lineage>
        <taxon>Eukaryota</taxon>
        <taxon>Fungi</taxon>
        <taxon>Dikarya</taxon>
        <taxon>Basidiomycota</taxon>
        <taxon>Agaricomycotina</taxon>
        <taxon>Agaricomycetes</taxon>
        <taxon>Agaricomycetidae</taxon>
        <taxon>Agaricales</taxon>
        <taxon>Marasmiineae</taxon>
        <taxon>Mycenaceae</taxon>
        <taxon>Mycena</taxon>
    </lineage>
</organism>
<dbReference type="SUPFAM" id="SSF56104">
    <property type="entry name" value="SAICAR synthase-like"/>
    <property type="match status" value="1"/>
</dbReference>
<dbReference type="EMBL" id="JACAZI010000012">
    <property type="protein sequence ID" value="KAF7347446.1"/>
    <property type="molecule type" value="Genomic_DNA"/>
</dbReference>
<dbReference type="InterPro" id="IPR002423">
    <property type="entry name" value="Cpn60/GroEL/TCP-1"/>
</dbReference>
<keyword evidence="5 6" id="KW-0067">ATP-binding</keyword>
<evidence type="ECO:0000256" key="7">
    <source>
        <dbReference type="SAM" id="MobiDB-lite"/>
    </source>
</evidence>
<dbReference type="SMART" id="SM00330">
    <property type="entry name" value="PIPKc"/>
    <property type="match status" value="1"/>
</dbReference>
<proteinExistence type="predicted"/>
<feature type="region of interest" description="Disordered" evidence="7">
    <location>
        <begin position="1329"/>
        <end position="1457"/>
    </location>
</feature>
<dbReference type="OrthoDB" id="158357at2759"/>
<dbReference type="GO" id="GO:0000285">
    <property type="term" value="F:1-phosphatidylinositol-3-phosphate 5-kinase activity"/>
    <property type="evidence" value="ECO:0007669"/>
    <property type="project" value="UniProtKB-EC"/>
</dbReference>
<feature type="region of interest" description="Disordered" evidence="7">
    <location>
        <begin position="294"/>
        <end position="358"/>
    </location>
</feature>
<dbReference type="SUPFAM" id="SSF52029">
    <property type="entry name" value="GroEL apical domain-like"/>
    <property type="match status" value="1"/>
</dbReference>
<feature type="compositionally biased region" description="Acidic residues" evidence="7">
    <location>
        <begin position="1704"/>
        <end position="1714"/>
    </location>
</feature>
<feature type="compositionally biased region" description="Pro residues" evidence="7">
    <location>
        <begin position="1767"/>
        <end position="1779"/>
    </location>
</feature>
<feature type="domain" description="PIPK" evidence="8">
    <location>
        <begin position="1876"/>
        <end position="2208"/>
    </location>
</feature>
<keyword evidence="4 6" id="KW-0418">Kinase</keyword>
<evidence type="ECO:0000256" key="1">
    <source>
        <dbReference type="ARBA" id="ARBA00012009"/>
    </source>
</evidence>
<feature type="compositionally biased region" description="Basic residues" evidence="7">
    <location>
        <begin position="1504"/>
        <end position="1514"/>
    </location>
</feature>
<feature type="region of interest" description="Disordered" evidence="7">
    <location>
        <begin position="1491"/>
        <end position="1780"/>
    </location>
</feature>
<evidence type="ECO:0000256" key="4">
    <source>
        <dbReference type="ARBA" id="ARBA00022777"/>
    </source>
</evidence>
<dbReference type="FunFam" id="3.50.7.10:FF:000007">
    <property type="entry name" value="1-phosphatidylinositol 3-phosphate 5-kinase isoform X1"/>
    <property type="match status" value="1"/>
</dbReference>
<comment type="caution">
    <text evidence="9">The sequence shown here is derived from an EMBL/GenBank/DDBJ whole genome shotgun (WGS) entry which is preliminary data.</text>
</comment>
<feature type="compositionally biased region" description="Low complexity" evidence="7">
    <location>
        <begin position="1593"/>
        <end position="1606"/>
    </location>
</feature>
<evidence type="ECO:0000256" key="3">
    <source>
        <dbReference type="ARBA" id="ARBA00022741"/>
    </source>
</evidence>
<gene>
    <name evidence="9" type="ORF">MVEN_01500600</name>
</gene>
<dbReference type="Pfam" id="PF00118">
    <property type="entry name" value="Cpn60_TCP1"/>
    <property type="match status" value="1"/>
</dbReference>
<dbReference type="PROSITE" id="PS51455">
    <property type="entry name" value="PIPK"/>
    <property type="match status" value="1"/>
</dbReference>
<dbReference type="Gene3D" id="3.50.7.10">
    <property type="entry name" value="GroEL"/>
    <property type="match status" value="1"/>
</dbReference>
<feature type="compositionally biased region" description="Polar residues" evidence="7">
    <location>
        <begin position="1621"/>
        <end position="1631"/>
    </location>
</feature>
<dbReference type="CDD" id="cd17300">
    <property type="entry name" value="PIPKc_PIKfyve"/>
    <property type="match status" value="1"/>
</dbReference>
<feature type="compositionally biased region" description="Basic and acidic residues" evidence="7">
    <location>
        <begin position="1374"/>
        <end position="1383"/>
    </location>
</feature>
<dbReference type="InterPro" id="IPR027484">
    <property type="entry name" value="PInositol-4-P-5-kinase_N"/>
</dbReference>
<evidence type="ECO:0000259" key="8">
    <source>
        <dbReference type="PROSITE" id="PS51455"/>
    </source>
</evidence>
<dbReference type="CDD" id="cd03334">
    <property type="entry name" value="Fab1_TCP"/>
    <property type="match status" value="1"/>
</dbReference>
<keyword evidence="3 6" id="KW-0547">Nucleotide-binding</keyword>
<feature type="compositionally biased region" description="Polar residues" evidence="7">
    <location>
        <begin position="1"/>
        <end position="12"/>
    </location>
</feature>
<name>A0A8H6XVQ0_9AGAR</name>
<dbReference type="PANTHER" id="PTHR45748:SF7">
    <property type="entry name" value="1-PHOSPHATIDYLINOSITOL 3-PHOSPHATE 5-KINASE-RELATED"/>
    <property type="match status" value="1"/>
</dbReference>
<dbReference type="EC" id="2.7.1.150" evidence="1"/>
<evidence type="ECO:0000313" key="9">
    <source>
        <dbReference type="EMBL" id="KAF7347446.1"/>
    </source>
</evidence>
<dbReference type="Proteomes" id="UP000620124">
    <property type="component" value="Unassembled WGS sequence"/>
</dbReference>
<evidence type="ECO:0000313" key="10">
    <source>
        <dbReference type="Proteomes" id="UP000620124"/>
    </source>
</evidence>
<feature type="region of interest" description="Disordered" evidence="7">
    <location>
        <begin position="1"/>
        <end position="25"/>
    </location>
</feature>
<feature type="compositionally biased region" description="Basic and acidic residues" evidence="7">
    <location>
        <begin position="312"/>
        <end position="324"/>
    </location>
</feature>
<dbReference type="GO" id="GO:0010008">
    <property type="term" value="C:endosome membrane"/>
    <property type="evidence" value="ECO:0007669"/>
    <property type="project" value="TreeGrafter"/>
</dbReference>
<dbReference type="InterPro" id="IPR027409">
    <property type="entry name" value="GroEL-like_apical_dom_sf"/>
</dbReference>
<dbReference type="InterPro" id="IPR027483">
    <property type="entry name" value="PInositol-4-P-4/5-kinase_C_sf"/>
</dbReference>
<dbReference type="Pfam" id="PF01504">
    <property type="entry name" value="PIP5K"/>
    <property type="match status" value="1"/>
</dbReference>
<protein>
    <recommendedName>
        <fullName evidence="1">1-phosphatidylinositol-3-phosphate 5-kinase</fullName>
        <ecNumber evidence="1">2.7.1.150</ecNumber>
    </recommendedName>
</protein>
<feature type="compositionally biased region" description="Low complexity" evidence="7">
    <location>
        <begin position="119"/>
        <end position="139"/>
    </location>
</feature>
<dbReference type="GO" id="GO:0005524">
    <property type="term" value="F:ATP binding"/>
    <property type="evidence" value="ECO:0007669"/>
    <property type="project" value="UniProtKB-UniRule"/>
</dbReference>
<evidence type="ECO:0000256" key="6">
    <source>
        <dbReference type="PROSITE-ProRule" id="PRU00781"/>
    </source>
</evidence>
<feature type="compositionally biased region" description="Low complexity" evidence="7">
    <location>
        <begin position="13"/>
        <end position="22"/>
    </location>
</feature>
<dbReference type="Gene3D" id="3.30.810.10">
    <property type="entry name" value="2-Layer Sandwich"/>
    <property type="match status" value="1"/>
</dbReference>
<accession>A0A8H6XVQ0</accession>
<keyword evidence="10" id="KW-1185">Reference proteome</keyword>
<feature type="compositionally biased region" description="Basic and acidic residues" evidence="7">
    <location>
        <begin position="1420"/>
        <end position="1436"/>
    </location>
</feature>
<dbReference type="PANTHER" id="PTHR45748">
    <property type="entry name" value="1-PHOSPHATIDYLINOSITOL 3-PHOSPHATE 5-KINASE-RELATED"/>
    <property type="match status" value="1"/>
</dbReference>
<evidence type="ECO:0000256" key="2">
    <source>
        <dbReference type="ARBA" id="ARBA00022679"/>
    </source>
</evidence>
<feature type="region of interest" description="Disordered" evidence="7">
    <location>
        <begin position="371"/>
        <end position="394"/>
    </location>
</feature>
<feature type="region of interest" description="Disordered" evidence="7">
    <location>
        <begin position="72"/>
        <end position="160"/>
    </location>
</feature>
<dbReference type="Gene3D" id="3.30.800.10">
    <property type="entry name" value="Phosphatidylinositol Phosphate Kinase II Beta"/>
    <property type="match status" value="1"/>
</dbReference>
<sequence length="2237" mass="249262">MESPSSPSVGTFSPSTRSRSSTKLALDDLTSLTSFNPFSEEDENDQSFVTSIFSRMKNTLSAPLASVTASAASSSAPNNASTSANATAPSTEPRRPSYGLNHANSSMSARTTTSADRPTSLSAVQAAAPAPPLVSLTPAQSEVPTYSVEFERSPSRTGMFPSYDSQDGGIFGTSIPGFPIQDDARSVKTTTSLHRSNSVSRVIKRIRGEGSRFGHDGMIRVCNLCVEKLAKVDEDDDDDRRSVVSSVTSFPAHQLGMDTMALAHHPQSPFAASQLFGRTDEPFNLYSIAETKRRISGSDESGFGSRPITPPLREHDDGVWEPLRENPAPFRRGLSDDEVNVPDPFSTEESPTAPGSKGTFEFPGAIPINIDAPSSIQFPKGSPDHLDSPGPRLRSRFNSYGGDFEVATPFIRSRVHSRLDSFTNGEPGWRTRRESTAYAQELNLTSMLHLKIMLRQMLTKEQIPNIRAWEETLLKLALRIARELTFTALPHRQGEDMDVRRYVKIKKIPGGMPSDSEYVDGAVITKNLAHKQMSRLQRNPRVMLVTFPLEFYRVEGQYMHFGQIVRQEKEYLGNLATRIAALRPHVVLVEKSVSRLALDALAKYNIAVARTVKPSAIQTVARMTQSDVFSSMDKLALEPRLGHCSRYRIQTFDHPLIPGRRKTYMRFEGCSRDMGCTIILRGEDIDTLRRIKKVTRFLTFIVRNLKLETHLWKDSVITLPSFTSDAFPSPPSGRHVLGNLSVSSVTSLMFPSSLSTPRLTTPTPGMRPQEIIIDDASDEDLPDEDAEQIRLSRRIDQALEPYKQTFISVSATLRFPPPQPIRRMKELDNELLEAKRAWEDEVIRREERAHPRIQLTAVNTPTVQSSPVVQEPAPDDINAQIEALPTLSIPNTPSDFSVTPRLMSPRVEEATSYFMPNVNGSVVGVVSPGSVGGSSISGSSIVTSPGEEAPEVLKTVEDIALESKYQMVKWRHEEQRRIWEWYLRKNSDDFVVEKYQCISLWQYVIPLHEFGLHRACFAPALNYITFYGENDCTLGQYIEKSVADTLVQFLDPKAVCTGKGCDQPLARHCRVYVHNETRLFVAVEQWDGQIIGRMNYLPAPDLITTWSACRVCGSATPFIPVSEEMQRYSFAKFLELHFYPADVKLVQGAGCQHNIYQHHIRYFATKGMTVRFQADPITLHEVVYPPFHVRVRPETQLELKNSDFDRLHRRNLLWYTGLIDDLKLISIDAATGDEESDARLLADINQLISRAEVEKEDISRLINRIYRESAPTDTFALNQVHSYRQDKIVAWQQDFDRLPKPKPIDRSSKRTSTFGSVRSMWPRRYDLSGALDSPHLPSSSVSEAEEGPFSMRRVTGDSFTSSASEPESEPNVEEPSKAPDGSKNEIAADAERPSTSTNASMALDSDLKSDPESDSTIGAGKDEMSPDSVESLRPDPEAPAQVRLQRASRLPRRSNNQLNVAELVKKYQDFLPPQGVHDLTKTAFPPRIVVSESEQEYAPIRLGPRSKSRHRAPPRKQSTSDFEQGYAANIAPKYLTHSRRPLPQGVGSRIPGPIGSAIQSEASSRRHSPEKRSASGKGKEVRFGRSSSPPPNAKGSSTGASAGAKSSRTKAPSRTRDKTPSRGNTSAGSKSTFRKPPNGPGSKVSNIAKHFERLGRDAERSKTRYAIIRGRRARPVASARAKVEVLDSVKDAIKDESDSSDSSSEADDEGDGNVEETKTVPELVQESSPDTEPPVPVPEVTVKSAPPLESFPSTVERPTAAEDATRLPPPGTLSLPPSPFLSSFKDYGNVLTPPPQDLDLTNGTERNSILKAISGFWQTPTSRSPFEGDDPMNDPEHIFRDSSMVVRTDEPTSIIALALNSPQYRDMLSKSRAEKRTAVREAKLTEGEAFMPDDRSVAESTSTWGVVDVDPAELADPTEDLKVASSKLPWAISFESGGLTISCTVLYPEQFDALRRTYDCEKSMIESLARCVKWDASGGKSGSAFLKTRDDRFIAKELSRPELQTMETFAPAYFDYMSSAVSADRPTLLAKIFGCYKLTFKKTSKDRAPSGKSKSTQMNLLVMENLFYDRRFSKLYDLKGSTRNRHVQSTGRENEVLLDENLVQTAHLAPFYLREHSKRILRGALYNDSKFLSDLNVMDYSFLVGVDSQNNELVVGIVDYIRTYTWDKKLESWVKESAFLGGSGRGEPTIITPKQYRQRFLGAMERYFPLIPDRWMKQKDSPEIEEDSHLLELWPDW</sequence>
<feature type="compositionally biased region" description="Basic and acidic residues" evidence="7">
    <location>
        <begin position="1681"/>
        <end position="1697"/>
    </location>
</feature>
<dbReference type="GO" id="GO:0046854">
    <property type="term" value="P:phosphatidylinositol phosphate biosynthetic process"/>
    <property type="evidence" value="ECO:0007669"/>
    <property type="project" value="TreeGrafter"/>
</dbReference>
<feature type="compositionally biased region" description="Low complexity" evidence="7">
    <location>
        <begin position="72"/>
        <end position="91"/>
    </location>
</feature>
<feature type="compositionally biased region" description="Basic and acidic residues" evidence="7">
    <location>
        <begin position="1570"/>
        <end position="1583"/>
    </location>
</feature>
<feature type="compositionally biased region" description="Basic and acidic residues" evidence="7">
    <location>
        <begin position="1649"/>
        <end position="1662"/>
    </location>
</feature>
<reference evidence="9" key="1">
    <citation type="submission" date="2020-05" db="EMBL/GenBank/DDBJ databases">
        <title>Mycena genomes resolve the evolution of fungal bioluminescence.</title>
        <authorList>
            <person name="Tsai I.J."/>
        </authorList>
    </citation>
    <scope>NUCLEOTIDE SEQUENCE</scope>
    <source>
        <strain evidence="9">CCC161011</strain>
    </source>
</reference>
<feature type="compositionally biased region" description="Polar residues" evidence="7">
    <location>
        <begin position="102"/>
        <end position="117"/>
    </location>
</feature>
<dbReference type="GO" id="GO:0000329">
    <property type="term" value="C:fungal-type vacuole membrane"/>
    <property type="evidence" value="ECO:0007669"/>
    <property type="project" value="TreeGrafter"/>
</dbReference>